<proteinExistence type="predicted"/>
<accession>A0A6C0D4G2</accession>
<dbReference type="EMBL" id="MN739869">
    <property type="protein sequence ID" value="QHT75396.1"/>
    <property type="molecule type" value="Genomic_DNA"/>
</dbReference>
<name>A0A6C0D4G2_9ZZZZ</name>
<organism evidence="1">
    <name type="scientific">viral metagenome</name>
    <dbReference type="NCBI Taxonomy" id="1070528"/>
    <lineage>
        <taxon>unclassified sequences</taxon>
        <taxon>metagenomes</taxon>
        <taxon>organismal metagenomes</taxon>
    </lineage>
</organism>
<dbReference type="EMBL" id="MN739534">
    <property type="protein sequence ID" value="QHT11272.1"/>
    <property type="molecule type" value="Genomic_DNA"/>
</dbReference>
<reference evidence="1" key="1">
    <citation type="journal article" date="2020" name="Nature">
        <title>Giant virus diversity and host interactions through global metagenomics.</title>
        <authorList>
            <person name="Schulz F."/>
            <person name="Roux S."/>
            <person name="Paez-Espino D."/>
            <person name="Jungbluth S."/>
            <person name="Walsh D.A."/>
            <person name="Denef V.J."/>
            <person name="McMahon K.D."/>
            <person name="Konstantinidis K.T."/>
            <person name="Eloe-Fadrosh E.A."/>
            <person name="Kyrpides N.C."/>
            <person name="Woyke T."/>
        </authorList>
    </citation>
    <scope>NUCLEOTIDE SEQUENCE</scope>
    <source>
        <strain evidence="1">GVMAG-M-3300023174-116</strain>
        <strain evidence="2">GVMAG-M-3300023179-63</strain>
    </source>
</reference>
<protein>
    <submittedName>
        <fullName evidence="1">Uncharacterized protein</fullName>
    </submittedName>
</protein>
<evidence type="ECO:0000313" key="2">
    <source>
        <dbReference type="EMBL" id="QHT75396.1"/>
    </source>
</evidence>
<evidence type="ECO:0000313" key="1">
    <source>
        <dbReference type="EMBL" id="QHT11272.1"/>
    </source>
</evidence>
<dbReference type="AlphaFoldDB" id="A0A6C0D4G2"/>
<sequence length="297" mass="34991">MLYPITFSIPQEKIVNFIHCKKKILSNIIPGNASTYIYNNEEDYYNEYRKSFFAMTTKKGGWDCMRHYEILANGCIPFFPDIHLCPANTMALLPKNLLLEGNLLYNEFSKKNTNQLTEENLNQYNLLVNKLLEYTRYNLTTIKLAKYILDKTNFKDANNILYLSGDTSPDYLRCLTLHGFKELLGIKCHDYPKIPHIYKSNTINYKQLYGKGISYTYLLESELHDASLDYNIEEHINNKYFDIIIYGSYHRGMPFFDNVNKIYKPNEIILLCGEDIHNCNYDIYNNKGYNIFVRELH</sequence>